<feature type="binding site" evidence="9">
    <location>
        <begin position="10"/>
        <end position="11"/>
    </location>
    <ligand>
        <name>ATP</name>
        <dbReference type="ChEBI" id="CHEBI:30616"/>
    </ligand>
</feature>
<dbReference type="CDD" id="cd02163">
    <property type="entry name" value="PPAT"/>
    <property type="match status" value="1"/>
</dbReference>
<dbReference type="Proteomes" id="UP000659388">
    <property type="component" value="Unassembled WGS sequence"/>
</dbReference>
<evidence type="ECO:0000256" key="7">
    <source>
        <dbReference type="ARBA" id="ARBA00022993"/>
    </source>
</evidence>
<comment type="similarity">
    <text evidence="9">Belongs to the bacterial CoaD family.</text>
</comment>
<keyword evidence="1 9" id="KW-0963">Cytoplasm</keyword>
<keyword evidence="2 9" id="KW-0808">Transferase</keyword>
<feature type="binding site" evidence="9">
    <location>
        <position position="89"/>
    </location>
    <ligand>
        <name>substrate</name>
    </ligand>
</feature>
<dbReference type="NCBIfam" id="TIGR00125">
    <property type="entry name" value="cyt_tran_rel"/>
    <property type="match status" value="1"/>
</dbReference>
<dbReference type="InterPro" id="IPR014729">
    <property type="entry name" value="Rossmann-like_a/b/a_fold"/>
</dbReference>
<dbReference type="InterPro" id="IPR004821">
    <property type="entry name" value="Cyt_trans-like"/>
</dbReference>
<evidence type="ECO:0000259" key="10">
    <source>
        <dbReference type="Pfam" id="PF01467"/>
    </source>
</evidence>
<protein>
    <recommendedName>
        <fullName evidence="9">Phosphopantetheine adenylyltransferase</fullName>
        <ecNumber evidence="9">2.7.7.3</ecNumber>
    </recommendedName>
    <alternativeName>
        <fullName evidence="9">Dephospho-CoA pyrophosphorylase</fullName>
    </alternativeName>
    <alternativeName>
        <fullName evidence="9">Pantetheine-phosphate adenylyltransferase</fullName>
        <shortName evidence="9">PPAT</shortName>
    </alternativeName>
</protein>
<organism evidence="11 12">
    <name type="scientific">Fulvivirga sediminis</name>
    <dbReference type="NCBI Taxonomy" id="2803949"/>
    <lineage>
        <taxon>Bacteria</taxon>
        <taxon>Pseudomonadati</taxon>
        <taxon>Bacteroidota</taxon>
        <taxon>Cytophagia</taxon>
        <taxon>Cytophagales</taxon>
        <taxon>Fulvivirgaceae</taxon>
        <taxon>Fulvivirga</taxon>
    </lineage>
</organism>
<comment type="cofactor">
    <cofactor evidence="9">
        <name>Mg(2+)</name>
        <dbReference type="ChEBI" id="CHEBI:18420"/>
    </cofactor>
</comment>
<dbReference type="NCBIfam" id="TIGR01510">
    <property type="entry name" value="coaD_prev_kdtB"/>
    <property type="match status" value="1"/>
</dbReference>
<keyword evidence="3 9" id="KW-0548">Nucleotidyltransferase</keyword>
<dbReference type="HAMAP" id="MF_00151">
    <property type="entry name" value="PPAT_bact"/>
    <property type="match status" value="1"/>
</dbReference>
<dbReference type="Gene3D" id="3.40.50.620">
    <property type="entry name" value="HUPs"/>
    <property type="match status" value="1"/>
</dbReference>
<dbReference type="RefSeq" id="WP_202243999.1">
    <property type="nucleotide sequence ID" value="NZ_JAESIY010000004.1"/>
</dbReference>
<dbReference type="AlphaFoldDB" id="A0A937F919"/>
<comment type="subunit">
    <text evidence="9">Homohexamer.</text>
</comment>
<evidence type="ECO:0000256" key="6">
    <source>
        <dbReference type="ARBA" id="ARBA00022842"/>
    </source>
</evidence>
<keyword evidence="12" id="KW-1185">Reference proteome</keyword>
<feature type="binding site" evidence="9">
    <location>
        <position position="42"/>
    </location>
    <ligand>
        <name>substrate</name>
    </ligand>
</feature>
<feature type="domain" description="Cytidyltransferase-like" evidence="10">
    <location>
        <begin position="6"/>
        <end position="135"/>
    </location>
</feature>
<comment type="caution">
    <text evidence="11">The sequence shown here is derived from an EMBL/GenBank/DDBJ whole genome shotgun (WGS) entry which is preliminary data.</text>
</comment>
<sequence>MKKTAIFPGSFDPFTRGHEDIVLRGLTLFDEIIIAVGHNSKKTNRYFDIDVMVALIEQTFSNYDNIKVVVYNELTADLARKHNANYLLRGLRNTTDFEYENSIAQVNKYLYENLESVFLITSPELAAISSSIIREVHRYGGNVDDFIPYELPK</sequence>
<keyword evidence="7 9" id="KW-0173">Coenzyme A biosynthesis</keyword>
<evidence type="ECO:0000256" key="2">
    <source>
        <dbReference type="ARBA" id="ARBA00022679"/>
    </source>
</evidence>
<feature type="binding site" evidence="9">
    <location>
        <position position="75"/>
    </location>
    <ligand>
        <name>substrate</name>
    </ligand>
</feature>
<comment type="catalytic activity">
    <reaction evidence="8 9">
        <text>(R)-4'-phosphopantetheine + ATP + H(+) = 3'-dephospho-CoA + diphosphate</text>
        <dbReference type="Rhea" id="RHEA:19801"/>
        <dbReference type="ChEBI" id="CHEBI:15378"/>
        <dbReference type="ChEBI" id="CHEBI:30616"/>
        <dbReference type="ChEBI" id="CHEBI:33019"/>
        <dbReference type="ChEBI" id="CHEBI:57328"/>
        <dbReference type="ChEBI" id="CHEBI:61723"/>
        <dbReference type="EC" id="2.7.7.3"/>
    </reaction>
</comment>
<comment type="pathway">
    <text evidence="9">Cofactor biosynthesis; coenzyme A biosynthesis; CoA from (R)-pantothenate: step 4/5.</text>
</comment>
<evidence type="ECO:0000313" key="12">
    <source>
        <dbReference type="Proteomes" id="UP000659388"/>
    </source>
</evidence>
<dbReference type="PANTHER" id="PTHR21342:SF1">
    <property type="entry name" value="PHOSPHOPANTETHEINE ADENYLYLTRANSFERASE"/>
    <property type="match status" value="1"/>
</dbReference>
<feature type="binding site" evidence="9">
    <location>
        <position position="18"/>
    </location>
    <ligand>
        <name>ATP</name>
        <dbReference type="ChEBI" id="CHEBI:30616"/>
    </ligand>
</feature>
<evidence type="ECO:0000256" key="8">
    <source>
        <dbReference type="ARBA" id="ARBA00029346"/>
    </source>
</evidence>
<evidence type="ECO:0000256" key="9">
    <source>
        <dbReference type="HAMAP-Rule" id="MF_00151"/>
    </source>
</evidence>
<dbReference type="GO" id="GO:0015937">
    <property type="term" value="P:coenzyme A biosynthetic process"/>
    <property type="evidence" value="ECO:0007669"/>
    <property type="project" value="UniProtKB-UniRule"/>
</dbReference>
<keyword evidence="6 9" id="KW-0460">Magnesium</keyword>
<dbReference type="EMBL" id="JAESIY010000004">
    <property type="protein sequence ID" value="MBL3656208.1"/>
    <property type="molecule type" value="Genomic_DNA"/>
</dbReference>
<dbReference type="GO" id="GO:0005524">
    <property type="term" value="F:ATP binding"/>
    <property type="evidence" value="ECO:0007669"/>
    <property type="project" value="UniProtKB-KW"/>
</dbReference>
<dbReference type="PRINTS" id="PR01020">
    <property type="entry name" value="LPSBIOSNTHSS"/>
</dbReference>
<dbReference type="GO" id="GO:0005737">
    <property type="term" value="C:cytoplasm"/>
    <property type="evidence" value="ECO:0007669"/>
    <property type="project" value="UniProtKB-SubCell"/>
</dbReference>
<evidence type="ECO:0000256" key="3">
    <source>
        <dbReference type="ARBA" id="ARBA00022695"/>
    </source>
</evidence>
<feature type="binding site" evidence="9">
    <location>
        <begin position="125"/>
        <end position="131"/>
    </location>
    <ligand>
        <name>ATP</name>
        <dbReference type="ChEBI" id="CHEBI:30616"/>
    </ligand>
</feature>
<accession>A0A937F919</accession>
<comment type="function">
    <text evidence="9">Reversibly transfers an adenylyl group from ATP to 4'-phosphopantetheine, yielding dephospho-CoA (dPCoA) and pyrophosphate.</text>
</comment>
<comment type="subcellular location">
    <subcellularLocation>
        <location evidence="9">Cytoplasm</location>
    </subcellularLocation>
</comment>
<proteinExistence type="inferred from homology"/>
<dbReference type="InterPro" id="IPR001980">
    <property type="entry name" value="PPAT"/>
</dbReference>
<dbReference type="EC" id="2.7.7.3" evidence="9"/>
<feature type="binding site" evidence="9">
    <location>
        <begin position="90"/>
        <end position="92"/>
    </location>
    <ligand>
        <name>ATP</name>
        <dbReference type="ChEBI" id="CHEBI:30616"/>
    </ligand>
</feature>
<feature type="binding site" evidence="9">
    <location>
        <position position="100"/>
    </location>
    <ligand>
        <name>ATP</name>
        <dbReference type="ChEBI" id="CHEBI:30616"/>
    </ligand>
</feature>
<dbReference type="PANTHER" id="PTHR21342">
    <property type="entry name" value="PHOSPHOPANTETHEINE ADENYLYLTRANSFERASE"/>
    <property type="match status" value="1"/>
</dbReference>
<dbReference type="Pfam" id="PF01467">
    <property type="entry name" value="CTP_transf_like"/>
    <property type="match status" value="1"/>
</dbReference>
<keyword evidence="4 9" id="KW-0547">Nucleotide-binding</keyword>
<reference evidence="11" key="1">
    <citation type="submission" date="2021-01" db="EMBL/GenBank/DDBJ databases">
        <title>Fulvivirga kasyanovii gen. nov., sp nov., a novel member of the phylum Bacteroidetes isolated from seawater in a mussel farm.</title>
        <authorList>
            <person name="Zhao L.-H."/>
            <person name="Wang Z.-J."/>
        </authorList>
    </citation>
    <scope>NUCLEOTIDE SEQUENCE</scope>
    <source>
        <strain evidence="11">2943</strain>
    </source>
</reference>
<name>A0A937F919_9BACT</name>
<evidence type="ECO:0000313" key="11">
    <source>
        <dbReference type="EMBL" id="MBL3656208.1"/>
    </source>
</evidence>
<evidence type="ECO:0000256" key="4">
    <source>
        <dbReference type="ARBA" id="ARBA00022741"/>
    </source>
</evidence>
<feature type="site" description="Transition state stabilizer" evidence="9">
    <location>
        <position position="18"/>
    </location>
</feature>
<keyword evidence="5 9" id="KW-0067">ATP-binding</keyword>
<evidence type="ECO:0000256" key="1">
    <source>
        <dbReference type="ARBA" id="ARBA00022490"/>
    </source>
</evidence>
<feature type="binding site" evidence="9">
    <location>
        <position position="10"/>
    </location>
    <ligand>
        <name>substrate</name>
    </ligand>
</feature>
<dbReference type="GO" id="GO:0004595">
    <property type="term" value="F:pantetheine-phosphate adenylyltransferase activity"/>
    <property type="evidence" value="ECO:0007669"/>
    <property type="project" value="UniProtKB-UniRule"/>
</dbReference>
<dbReference type="SUPFAM" id="SSF52374">
    <property type="entry name" value="Nucleotidylyl transferase"/>
    <property type="match status" value="1"/>
</dbReference>
<evidence type="ECO:0000256" key="5">
    <source>
        <dbReference type="ARBA" id="ARBA00022840"/>
    </source>
</evidence>
<gene>
    <name evidence="9 11" type="primary">coaD</name>
    <name evidence="11" type="ORF">JL102_08705</name>
</gene>